<feature type="non-terminal residue" evidence="2">
    <location>
        <position position="50"/>
    </location>
</feature>
<feature type="domain" description="Peptidase S9A N-terminal" evidence="1">
    <location>
        <begin position="13"/>
        <end position="47"/>
    </location>
</feature>
<dbReference type="EMBL" id="JAAGMN010001570">
    <property type="protein sequence ID" value="NEE07799.1"/>
    <property type="molecule type" value="Genomic_DNA"/>
</dbReference>
<dbReference type="Gene3D" id="3.40.50.1820">
    <property type="entry name" value="alpha/beta hydrolase"/>
    <property type="match status" value="1"/>
</dbReference>
<dbReference type="InterPro" id="IPR023302">
    <property type="entry name" value="Pept_S9A_N"/>
</dbReference>
<name>A0A6G3WQJ5_9ACTN</name>
<dbReference type="AlphaFoldDB" id="A0A6G3WQJ5"/>
<accession>A0A6G3WQJ5</accession>
<evidence type="ECO:0000313" key="2">
    <source>
        <dbReference type="EMBL" id="NEE07799.1"/>
    </source>
</evidence>
<dbReference type="SUPFAM" id="SSF50993">
    <property type="entry name" value="Peptidase/esterase 'gauge' domain"/>
    <property type="match status" value="1"/>
</dbReference>
<organism evidence="2">
    <name type="scientific">Streptomyces sp. SID7499</name>
    <dbReference type="NCBI Taxonomy" id="2706086"/>
    <lineage>
        <taxon>Bacteria</taxon>
        <taxon>Bacillati</taxon>
        <taxon>Actinomycetota</taxon>
        <taxon>Actinomycetes</taxon>
        <taxon>Kitasatosporales</taxon>
        <taxon>Streptomycetaceae</taxon>
        <taxon>Streptomyces</taxon>
    </lineage>
</organism>
<protein>
    <recommendedName>
        <fullName evidence="1">Peptidase S9A N-terminal domain-containing protein</fullName>
    </recommendedName>
</protein>
<dbReference type="InterPro" id="IPR029058">
    <property type="entry name" value="AB_hydrolase_fold"/>
</dbReference>
<dbReference type="Pfam" id="PF02897">
    <property type="entry name" value="Peptidase_S9_N"/>
    <property type="match status" value="1"/>
</dbReference>
<reference evidence="2" key="1">
    <citation type="submission" date="2020-01" db="EMBL/GenBank/DDBJ databases">
        <title>Insect and environment-associated Actinomycetes.</title>
        <authorList>
            <person name="Currrie C."/>
            <person name="Chevrette M."/>
            <person name="Carlson C."/>
            <person name="Stubbendieck R."/>
            <person name="Wendt-Pienkowski E."/>
        </authorList>
    </citation>
    <scope>NUCLEOTIDE SEQUENCE</scope>
    <source>
        <strain evidence="2">SID7499</strain>
    </source>
</reference>
<proteinExistence type="predicted"/>
<dbReference type="GO" id="GO:0004252">
    <property type="term" value="F:serine-type endopeptidase activity"/>
    <property type="evidence" value="ECO:0007669"/>
    <property type="project" value="InterPro"/>
</dbReference>
<sequence length="50" mass="5833">MTSAARPEQHAYPRTARQDVVDELHGLRVPDPYRWLEDAKTDAVIRWDAE</sequence>
<comment type="caution">
    <text evidence="2">The sequence shown here is derived from an EMBL/GenBank/DDBJ whole genome shotgun (WGS) entry which is preliminary data.</text>
</comment>
<evidence type="ECO:0000259" key="1">
    <source>
        <dbReference type="Pfam" id="PF02897"/>
    </source>
</evidence>
<gene>
    <name evidence="2" type="ORF">G3M58_15225</name>
</gene>